<name>A0A1L3F8D8_BRAJP</name>
<organism evidence="2 3">
    <name type="scientific">Bradyrhizobium japonicum</name>
    <dbReference type="NCBI Taxonomy" id="375"/>
    <lineage>
        <taxon>Bacteria</taxon>
        <taxon>Pseudomonadati</taxon>
        <taxon>Pseudomonadota</taxon>
        <taxon>Alphaproteobacteria</taxon>
        <taxon>Hyphomicrobiales</taxon>
        <taxon>Nitrobacteraceae</taxon>
        <taxon>Bradyrhizobium</taxon>
    </lineage>
</organism>
<feature type="domain" description="HTH luxR-type" evidence="1">
    <location>
        <begin position="25"/>
        <end position="82"/>
    </location>
</feature>
<evidence type="ECO:0000313" key="2">
    <source>
        <dbReference type="EMBL" id="APG09559.1"/>
    </source>
</evidence>
<dbReference type="SMART" id="SM00421">
    <property type="entry name" value="HTH_LUXR"/>
    <property type="match status" value="1"/>
</dbReference>
<gene>
    <name evidence="2" type="ORF">BKD09_14540</name>
</gene>
<proteinExistence type="predicted"/>
<dbReference type="GO" id="GO:0006355">
    <property type="term" value="P:regulation of DNA-templated transcription"/>
    <property type="evidence" value="ECO:0007669"/>
    <property type="project" value="InterPro"/>
</dbReference>
<dbReference type="Proteomes" id="UP000181962">
    <property type="component" value="Chromosome"/>
</dbReference>
<dbReference type="InterPro" id="IPR000792">
    <property type="entry name" value="Tscrpt_reg_LuxR_C"/>
</dbReference>
<accession>A0A1L3F8D8</accession>
<dbReference type="InterPro" id="IPR016032">
    <property type="entry name" value="Sig_transdc_resp-reg_C-effctor"/>
</dbReference>
<dbReference type="AlphaFoldDB" id="A0A1L3F8D8"/>
<dbReference type="Pfam" id="PF00196">
    <property type="entry name" value="GerE"/>
    <property type="match status" value="1"/>
</dbReference>
<dbReference type="SUPFAM" id="SSF46894">
    <property type="entry name" value="C-terminal effector domain of the bipartite response regulators"/>
    <property type="match status" value="1"/>
</dbReference>
<sequence>MTAGGPLGYARSRAIVEVKVINGSVPILSPREKRILRRLARGYSDRAIAVQIGGRPEQVGEQRKRLLQKLQISSQSEIAEAAAQWASWPSYKFTTAVDELHAWPKHRENGGCEPPS</sequence>
<dbReference type="EMBL" id="CP017637">
    <property type="protein sequence ID" value="APG09559.1"/>
    <property type="molecule type" value="Genomic_DNA"/>
</dbReference>
<evidence type="ECO:0000259" key="1">
    <source>
        <dbReference type="SMART" id="SM00421"/>
    </source>
</evidence>
<evidence type="ECO:0000313" key="3">
    <source>
        <dbReference type="Proteomes" id="UP000181962"/>
    </source>
</evidence>
<dbReference type="Gene3D" id="1.10.10.10">
    <property type="entry name" value="Winged helix-like DNA-binding domain superfamily/Winged helix DNA-binding domain"/>
    <property type="match status" value="1"/>
</dbReference>
<dbReference type="GO" id="GO:0003677">
    <property type="term" value="F:DNA binding"/>
    <property type="evidence" value="ECO:0007669"/>
    <property type="project" value="InterPro"/>
</dbReference>
<reference evidence="2 3" key="1">
    <citation type="submission" date="2016-11" db="EMBL/GenBank/DDBJ databases">
        <title>Complete Genome Sequence of Bradyrhizobium sp. strain J5, an isolated from soybean nodule in Hokkaido.</title>
        <authorList>
            <person name="Kanehara K."/>
        </authorList>
    </citation>
    <scope>NUCLEOTIDE SEQUENCE [LARGE SCALE GENOMIC DNA]</scope>
    <source>
        <strain evidence="2 3">J5</strain>
    </source>
</reference>
<protein>
    <recommendedName>
        <fullName evidence="1">HTH luxR-type domain-containing protein</fullName>
    </recommendedName>
</protein>
<dbReference type="InterPro" id="IPR036388">
    <property type="entry name" value="WH-like_DNA-bd_sf"/>
</dbReference>